<accession>A0A140FW71</accession>
<evidence type="ECO:0000313" key="2">
    <source>
        <dbReference type="Proteomes" id="UP000000556"/>
    </source>
</evidence>
<sequence length="84" mass="9505">MAKCCPRIASGREPETGEVMAVNSFRPRKYEDHEIVDPEGRVVGHIRVKPSGVLWSPKNGKGWYGVRLEAFAEFMEENGEKQTK</sequence>
<dbReference type="AlphaFoldDB" id="A0A140FW71"/>
<evidence type="ECO:0000313" key="1">
    <source>
        <dbReference type="EMBL" id="AMM02854.1"/>
    </source>
</evidence>
<name>A0A140FW71_PSEPK</name>
<reference evidence="1 2" key="1">
    <citation type="journal article" date="2002" name="Environ. Microbiol.">
        <title>Complete genome sequence and comparative analysis of the metabolically versatile Pseudomonas putida KT2440.</title>
        <authorList>
            <person name="Nelson K.E."/>
            <person name="Weinel C."/>
            <person name="Paulsen I.T."/>
            <person name="Dodson R.J."/>
            <person name="Hilbert H."/>
            <person name="Martins dos Santos V.A."/>
            <person name="Fouts D.E."/>
            <person name="Gill S.R."/>
            <person name="Pop M."/>
            <person name="Holmes M."/>
            <person name="Brinkac L."/>
            <person name="Beanan M."/>
            <person name="DeBoy R.T."/>
            <person name="Daugherty S."/>
            <person name="Kolonay J."/>
            <person name="Madupu R."/>
            <person name="Nelson W."/>
            <person name="White O."/>
            <person name="Peterson J."/>
            <person name="Khouri H."/>
            <person name="Hance I."/>
            <person name="Chris Lee P."/>
            <person name="Holtzapple E."/>
            <person name="Scanlan D."/>
            <person name="Tran K."/>
            <person name="Moazzez A."/>
            <person name="Utterback T."/>
            <person name="Rizzo M."/>
            <person name="Lee K."/>
            <person name="Kosack D."/>
            <person name="Moestl D."/>
            <person name="Wedler H."/>
            <person name="Lauber J."/>
            <person name="Stjepandic D."/>
            <person name="Hoheisel J."/>
            <person name="Straetz M."/>
            <person name="Heim S."/>
            <person name="Kiewitz C."/>
            <person name="Eisen J.A."/>
            <person name="Timmis K.N."/>
            <person name="Dusterhoft A."/>
            <person name="Tummler B."/>
            <person name="Fraser C.M."/>
        </authorList>
    </citation>
    <scope>NUCLEOTIDE SEQUENCE [LARGE SCALE GENOMIC DNA]</scope>
    <source>
        <strain evidence="2">ATCC 47054 / DSM 6125 / CFBP 8728 / NCIMB 11950 / KT2440</strain>
    </source>
</reference>
<dbReference type="BioCyc" id="PPUT160488:G1G01-2453-MONOMER"/>
<dbReference type="Proteomes" id="UP000000556">
    <property type="component" value="Chromosome"/>
</dbReference>
<proteinExistence type="predicted"/>
<dbReference type="KEGG" id="ppu:PP_5516"/>
<dbReference type="OrthoDB" id="9256010at2"/>
<reference evidence="1 2" key="2">
    <citation type="journal article" date="2016" name="Environ. Microbiol.">
        <title>The revisited genome of Pseudomonas putida KT2440 enlightens its value as a robust metabolic chassis.</title>
        <authorList>
            <person name="Belda E."/>
            <person name="van Heck R.G."/>
            <person name="Lopez-Sanchez M.J."/>
            <person name="Cruveiller S."/>
            <person name="Barbe V."/>
            <person name="Fraser C."/>
            <person name="Klenk H.P."/>
            <person name="Petersen J."/>
            <person name="Morgat A."/>
            <person name="Nikel P.I."/>
            <person name="Vallenet D."/>
            <person name="Rouy Z."/>
            <person name="Sekowska A."/>
            <person name="Martins Dos Santos V.A."/>
            <person name="de Lorenzo V."/>
            <person name="Danchin A."/>
            <person name="Medigue C."/>
        </authorList>
    </citation>
    <scope>NUCLEOTIDE SEQUENCE [LARGE SCALE GENOMIC DNA]</scope>
    <source>
        <strain evidence="2">ATCC 47054 / DSM 6125 / CFBP 8728 / NCIMB 11950 / KT2440</strain>
    </source>
</reference>
<dbReference type="EMBL" id="AE015451">
    <property type="protein sequence ID" value="AMM02854.1"/>
    <property type="molecule type" value="Genomic_DNA"/>
</dbReference>
<protein>
    <submittedName>
        <fullName evidence="1">Uncharacterized protein</fullName>
    </submittedName>
</protein>
<keyword evidence="2" id="KW-1185">Reference proteome</keyword>
<gene>
    <name evidence="1" type="ordered locus">PP_5516</name>
</gene>
<organism evidence="1 2">
    <name type="scientific">Pseudomonas putida (strain ATCC 47054 / DSM 6125 / CFBP 8728 / NCIMB 11950 / KT2440)</name>
    <dbReference type="NCBI Taxonomy" id="160488"/>
    <lineage>
        <taxon>Bacteria</taxon>
        <taxon>Pseudomonadati</taxon>
        <taxon>Pseudomonadota</taxon>
        <taxon>Gammaproteobacteria</taxon>
        <taxon>Pseudomonadales</taxon>
        <taxon>Pseudomonadaceae</taxon>
        <taxon>Pseudomonas</taxon>
    </lineage>
</organism>